<proteinExistence type="predicted"/>
<name>A0A2G8SC00_9APHY</name>
<feature type="compositionally biased region" description="Basic and acidic residues" evidence="1">
    <location>
        <begin position="97"/>
        <end position="108"/>
    </location>
</feature>
<evidence type="ECO:0000256" key="1">
    <source>
        <dbReference type="SAM" id="MobiDB-lite"/>
    </source>
</evidence>
<feature type="compositionally biased region" description="Pro residues" evidence="1">
    <location>
        <begin position="144"/>
        <end position="153"/>
    </location>
</feature>
<dbReference type="Proteomes" id="UP000230002">
    <property type="component" value="Unassembled WGS sequence"/>
</dbReference>
<evidence type="ECO:0000313" key="2">
    <source>
        <dbReference type="EMBL" id="PIL31296.1"/>
    </source>
</evidence>
<evidence type="ECO:0000313" key="3">
    <source>
        <dbReference type="Proteomes" id="UP000230002"/>
    </source>
</evidence>
<dbReference type="EMBL" id="AYKW01000012">
    <property type="protein sequence ID" value="PIL31296.1"/>
    <property type="molecule type" value="Genomic_DNA"/>
</dbReference>
<sequence>MDINASLWYVSVLVYKQSEDQRQCQVNVSQRQPPRLSTPPVRRHRPVRIGSSVSTPYPPRPVSIRTPQGSPRRGLARMCPSPSPAALCAPSRIGDGPWHDTRQDEAARRATSLLHRASLRHVVSPSPPQAAAGASSERRERTQPSPPQPAGAS</sequence>
<accession>A0A2G8SC00</accession>
<protein>
    <submittedName>
        <fullName evidence="2">Uncharacterized protein</fullName>
    </submittedName>
</protein>
<comment type="caution">
    <text evidence="2">The sequence shown here is derived from an EMBL/GenBank/DDBJ whole genome shotgun (WGS) entry which is preliminary data.</text>
</comment>
<gene>
    <name evidence="2" type="ORF">GSI_05994</name>
</gene>
<dbReference type="AlphaFoldDB" id="A0A2G8SC00"/>
<organism evidence="2 3">
    <name type="scientific">Ganoderma sinense ZZ0214-1</name>
    <dbReference type="NCBI Taxonomy" id="1077348"/>
    <lineage>
        <taxon>Eukaryota</taxon>
        <taxon>Fungi</taxon>
        <taxon>Dikarya</taxon>
        <taxon>Basidiomycota</taxon>
        <taxon>Agaricomycotina</taxon>
        <taxon>Agaricomycetes</taxon>
        <taxon>Polyporales</taxon>
        <taxon>Polyporaceae</taxon>
        <taxon>Ganoderma</taxon>
    </lineage>
</organism>
<reference evidence="2 3" key="1">
    <citation type="journal article" date="2015" name="Sci. Rep.">
        <title>Chromosome-level genome map provides insights into diverse defense mechanisms in the medicinal fungus Ganoderma sinense.</title>
        <authorList>
            <person name="Zhu Y."/>
            <person name="Xu J."/>
            <person name="Sun C."/>
            <person name="Zhou S."/>
            <person name="Xu H."/>
            <person name="Nelson D.R."/>
            <person name="Qian J."/>
            <person name="Song J."/>
            <person name="Luo H."/>
            <person name="Xiang L."/>
            <person name="Li Y."/>
            <person name="Xu Z."/>
            <person name="Ji A."/>
            <person name="Wang L."/>
            <person name="Lu S."/>
            <person name="Hayward A."/>
            <person name="Sun W."/>
            <person name="Li X."/>
            <person name="Schwartz D.C."/>
            <person name="Wang Y."/>
            <person name="Chen S."/>
        </authorList>
    </citation>
    <scope>NUCLEOTIDE SEQUENCE [LARGE SCALE GENOMIC DNA]</scope>
    <source>
        <strain evidence="2 3">ZZ0214-1</strain>
    </source>
</reference>
<feature type="region of interest" description="Disordered" evidence="1">
    <location>
        <begin position="28"/>
        <end position="153"/>
    </location>
</feature>
<keyword evidence="3" id="KW-1185">Reference proteome</keyword>